<dbReference type="SUPFAM" id="SSF48452">
    <property type="entry name" value="TPR-like"/>
    <property type="match status" value="1"/>
</dbReference>
<gene>
    <name evidence="8" type="ORF">A4D02_05520</name>
</gene>
<organism evidence="8 9">
    <name type="scientific">Niastella koreensis</name>
    <dbReference type="NCBI Taxonomy" id="354356"/>
    <lineage>
        <taxon>Bacteria</taxon>
        <taxon>Pseudomonadati</taxon>
        <taxon>Bacteroidota</taxon>
        <taxon>Chitinophagia</taxon>
        <taxon>Chitinophagales</taxon>
        <taxon>Chitinophagaceae</taxon>
        <taxon>Niastella</taxon>
    </lineage>
</organism>
<keyword evidence="3" id="KW-0732">Signal</keyword>
<reference evidence="8 9" key="1">
    <citation type="submission" date="2016-04" db="EMBL/GenBank/DDBJ databases">
        <authorList>
            <person name="Chen L."/>
            <person name="Zhuang W."/>
            <person name="Wang G."/>
        </authorList>
    </citation>
    <scope>NUCLEOTIDE SEQUENCE [LARGE SCALE GENOMIC DNA]</scope>
    <source>
        <strain evidence="9">GR20</strain>
    </source>
</reference>
<feature type="domain" description="RagB/SusD" evidence="6">
    <location>
        <begin position="315"/>
        <end position="516"/>
    </location>
</feature>
<dbReference type="Proteomes" id="UP000192277">
    <property type="component" value="Unassembled WGS sequence"/>
</dbReference>
<keyword evidence="5" id="KW-0998">Cell outer membrane</keyword>
<dbReference type="InterPro" id="IPR033985">
    <property type="entry name" value="SusD-like_N"/>
</dbReference>
<accession>A0ABX3NVX0</accession>
<dbReference type="InterPro" id="IPR011990">
    <property type="entry name" value="TPR-like_helical_dom_sf"/>
</dbReference>
<keyword evidence="9" id="KW-1185">Reference proteome</keyword>
<sequence length="516" mass="56691">MKRIQLIITGFLLSGAVACKKDFIQLTPPDTYTANNFYKTETQFQSAIIAAYAPLRDVLVNDFFTSEMHSDNTIYQPYPDQGTAYVQRRNIADFTNTSTNAYANATWQHSYTGISRANVIIQSLLQAPNISDSVRRSIDGQAKFLRALNYYKLVQLYGALPLFLKVVEKADDAFIPRTGVDTIYQQIIADAQDAVNELALPGKFPQTGIATKGAATMLLADVYSQQKRWSDVEALLNTLPAMGYSLYVNYADAFLPANNNGTESLFAIQFLGGPTTTTGVTPNPLSIAFIPRSKNATLLTGITTDNTGSGGWNTPSSDLIADFEANDKRLDASIGIIEGAYDGSYYFTYSAAKSILNYTPAAGKIGIPYIKKYLHAPLPFTTGSSDDFPVYRYSEALLLLAEALNEQGKPADALVPLNKVRTRAGLTAITTTDQAQLKTIIFHERRVELAFEDHRWEDLLRSGKTNALAVINAFGVKIRQELGYLPSDSHVVTGHNLLFPIPQTDLDLNTKLTPNP</sequence>
<dbReference type="Gene3D" id="1.25.40.390">
    <property type="match status" value="1"/>
</dbReference>
<dbReference type="RefSeq" id="WP_014221361.1">
    <property type="nucleotide sequence ID" value="NZ_LWBO01000012.1"/>
</dbReference>
<comment type="subcellular location">
    <subcellularLocation>
        <location evidence="1">Cell outer membrane</location>
    </subcellularLocation>
</comment>
<comment type="similarity">
    <text evidence="2">Belongs to the SusD family.</text>
</comment>
<dbReference type="Pfam" id="PF14322">
    <property type="entry name" value="SusD-like_3"/>
    <property type="match status" value="1"/>
</dbReference>
<evidence type="ECO:0000313" key="8">
    <source>
        <dbReference type="EMBL" id="OQP48180.1"/>
    </source>
</evidence>
<evidence type="ECO:0000313" key="9">
    <source>
        <dbReference type="Proteomes" id="UP000192277"/>
    </source>
</evidence>
<dbReference type="InterPro" id="IPR012944">
    <property type="entry name" value="SusD_RagB_dom"/>
</dbReference>
<evidence type="ECO:0000256" key="5">
    <source>
        <dbReference type="ARBA" id="ARBA00023237"/>
    </source>
</evidence>
<dbReference type="Pfam" id="PF07980">
    <property type="entry name" value="SusD_RagB"/>
    <property type="match status" value="1"/>
</dbReference>
<keyword evidence="4" id="KW-0472">Membrane</keyword>
<proteinExistence type="inferred from homology"/>
<evidence type="ECO:0000259" key="6">
    <source>
        <dbReference type="Pfam" id="PF07980"/>
    </source>
</evidence>
<dbReference type="EMBL" id="LWBO01000012">
    <property type="protein sequence ID" value="OQP48180.1"/>
    <property type="molecule type" value="Genomic_DNA"/>
</dbReference>
<comment type="caution">
    <text evidence="8">The sequence shown here is derived from an EMBL/GenBank/DDBJ whole genome shotgun (WGS) entry which is preliminary data.</text>
</comment>
<name>A0ABX3NVX0_9BACT</name>
<feature type="domain" description="SusD-like N-terminal" evidence="7">
    <location>
        <begin position="61"/>
        <end position="223"/>
    </location>
</feature>
<evidence type="ECO:0000256" key="4">
    <source>
        <dbReference type="ARBA" id="ARBA00023136"/>
    </source>
</evidence>
<evidence type="ECO:0000259" key="7">
    <source>
        <dbReference type="Pfam" id="PF14322"/>
    </source>
</evidence>
<evidence type="ECO:0000256" key="1">
    <source>
        <dbReference type="ARBA" id="ARBA00004442"/>
    </source>
</evidence>
<protein>
    <submittedName>
        <fullName evidence="8">Carbohydrate-binding protein SusD</fullName>
    </submittedName>
</protein>
<evidence type="ECO:0000256" key="3">
    <source>
        <dbReference type="ARBA" id="ARBA00022729"/>
    </source>
</evidence>
<dbReference type="PROSITE" id="PS51257">
    <property type="entry name" value="PROKAR_LIPOPROTEIN"/>
    <property type="match status" value="1"/>
</dbReference>
<evidence type="ECO:0000256" key="2">
    <source>
        <dbReference type="ARBA" id="ARBA00006275"/>
    </source>
</evidence>